<evidence type="ECO:0000313" key="4">
    <source>
        <dbReference type="Proteomes" id="UP000008743"/>
    </source>
</evidence>
<evidence type="ECO:0000256" key="1">
    <source>
        <dbReference type="SAM" id="MobiDB-lite"/>
    </source>
</evidence>
<feature type="compositionally biased region" description="Basic residues" evidence="1">
    <location>
        <begin position="97"/>
        <end position="109"/>
    </location>
</feature>
<gene>
    <name evidence="3" type="ORF">CAOG_010132</name>
</gene>
<protein>
    <submittedName>
        <fullName evidence="3">Uncharacterized protein</fullName>
    </submittedName>
</protein>
<organism evidence="3 4">
    <name type="scientific">Capsaspora owczarzaki (strain ATCC 30864)</name>
    <dbReference type="NCBI Taxonomy" id="595528"/>
    <lineage>
        <taxon>Eukaryota</taxon>
        <taxon>Filasterea</taxon>
        <taxon>Capsaspora</taxon>
    </lineage>
</organism>
<feature type="region of interest" description="Disordered" evidence="1">
    <location>
        <begin position="88"/>
        <end position="109"/>
    </location>
</feature>
<accession>A0A0D2UR59</accession>
<name>A0A0D2UR59_CAPO3</name>
<keyword evidence="2" id="KW-0812">Transmembrane</keyword>
<dbReference type="InterPro" id="IPR027877">
    <property type="entry name" value="Smim15"/>
</dbReference>
<sequence>MSESSELDLGWYERFQHWSLSIILWIEQDPASAVLVFAIIMSPMMLVSAYSAWVMLNELTAKNKQQAALARGASPAAVAASAHSAAAGRSAAGASAGKHRARQGKKKHD</sequence>
<keyword evidence="4" id="KW-1185">Reference proteome</keyword>
<dbReference type="InParanoid" id="A0A0D2UR59"/>
<dbReference type="EMBL" id="KE346374">
    <property type="protein sequence ID" value="KJE97491.1"/>
    <property type="molecule type" value="Genomic_DNA"/>
</dbReference>
<proteinExistence type="predicted"/>
<dbReference type="AlphaFoldDB" id="A0A0D2UR59"/>
<evidence type="ECO:0000313" key="3">
    <source>
        <dbReference type="EMBL" id="KJE97491.1"/>
    </source>
</evidence>
<keyword evidence="2" id="KW-0472">Membrane</keyword>
<dbReference type="Proteomes" id="UP000008743">
    <property type="component" value="Unassembled WGS sequence"/>
</dbReference>
<evidence type="ECO:0000256" key="2">
    <source>
        <dbReference type="SAM" id="Phobius"/>
    </source>
</evidence>
<dbReference type="Pfam" id="PF15086">
    <property type="entry name" value="UPF0542"/>
    <property type="match status" value="1"/>
</dbReference>
<reference evidence="4" key="1">
    <citation type="submission" date="2011-02" db="EMBL/GenBank/DDBJ databases">
        <title>The Genome Sequence of Capsaspora owczarzaki ATCC 30864.</title>
        <authorList>
            <person name="Russ C."/>
            <person name="Cuomo C."/>
            <person name="Burger G."/>
            <person name="Gray M.W."/>
            <person name="Holland P.W.H."/>
            <person name="King N."/>
            <person name="Lang F.B.F."/>
            <person name="Roger A.J."/>
            <person name="Ruiz-Trillo I."/>
            <person name="Young S.K."/>
            <person name="Zeng Q."/>
            <person name="Gargeya S."/>
            <person name="Alvarado L."/>
            <person name="Berlin A."/>
            <person name="Chapman S.B."/>
            <person name="Chen Z."/>
            <person name="Freedman E."/>
            <person name="Gellesch M."/>
            <person name="Goldberg J."/>
            <person name="Griggs A."/>
            <person name="Gujja S."/>
            <person name="Heilman E."/>
            <person name="Heiman D."/>
            <person name="Howarth C."/>
            <person name="Mehta T."/>
            <person name="Neiman D."/>
            <person name="Pearson M."/>
            <person name="Roberts A."/>
            <person name="Saif S."/>
            <person name="Shea T."/>
            <person name="Shenoy N."/>
            <person name="Sisk P."/>
            <person name="Stolte C."/>
            <person name="Sykes S."/>
            <person name="White J."/>
            <person name="Yandava C."/>
            <person name="Haas B."/>
            <person name="Nusbaum C."/>
            <person name="Birren B."/>
        </authorList>
    </citation>
    <scope>NUCLEOTIDE SEQUENCE</scope>
    <source>
        <strain evidence="4">ATCC 30864</strain>
    </source>
</reference>
<keyword evidence="2" id="KW-1133">Transmembrane helix</keyword>
<feature type="transmembrane region" description="Helical" evidence="2">
    <location>
        <begin position="34"/>
        <end position="56"/>
    </location>
</feature>